<keyword evidence="2" id="KW-1185">Reference proteome</keyword>
<accession>A0AAV4F079</accession>
<sequence length="76" mass="8752">MKKERNEDGFEGNRIVRRQRFCIALLIKHLLPASRKCLGRALIIARSHEQRTSTALVEESPQTVKNILLRKTSPDI</sequence>
<dbReference type="AlphaFoldDB" id="A0AAV4F079"/>
<evidence type="ECO:0000313" key="2">
    <source>
        <dbReference type="Proteomes" id="UP000762676"/>
    </source>
</evidence>
<gene>
    <name evidence="1" type="ORF">ElyMa_000220200</name>
</gene>
<comment type="caution">
    <text evidence="1">The sequence shown here is derived from an EMBL/GenBank/DDBJ whole genome shotgun (WGS) entry which is preliminary data.</text>
</comment>
<reference evidence="1 2" key="1">
    <citation type="journal article" date="2021" name="Elife">
        <title>Chloroplast acquisition without the gene transfer in kleptoplastic sea slugs, Plakobranchus ocellatus.</title>
        <authorList>
            <person name="Maeda T."/>
            <person name="Takahashi S."/>
            <person name="Yoshida T."/>
            <person name="Shimamura S."/>
            <person name="Takaki Y."/>
            <person name="Nagai Y."/>
            <person name="Toyoda A."/>
            <person name="Suzuki Y."/>
            <person name="Arimoto A."/>
            <person name="Ishii H."/>
            <person name="Satoh N."/>
            <person name="Nishiyama T."/>
            <person name="Hasebe M."/>
            <person name="Maruyama T."/>
            <person name="Minagawa J."/>
            <person name="Obokata J."/>
            <person name="Shigenobu S."/>
        </authorList>
    </citation>
    <scope>NUCLEOTIDE SEQUENCE [LARGE SCALE GENOMIC DNA]</scope>
</reference>
<proteinExistence type="predicted"/>
<evidence type="ECO:0000313" key="1">
    <source>
        <dbReference type="EMBL" id="GFR66123.1"/>
    </source>
</evidence>
<dbReference type="Proteomes" id="UP000762676">
    <property type="component" value="Unassembled WGS sequence"/>
</dbReference>
<dbReference type="EMBL" id="BMAT01000427">
    <property type="protein sequence ID" value="GFR66123.1"/>
    <property type="molecule type" value="Genomic_DNA"/>
</dbReference>
<name>A0AAV4F079_9GAST</name>
<protein>
    <submittedName>
        <fullName evidence="1">Uncharacterized protein</fullName>
    </submittedName>
</protein>
<organism evidence="1 2">
    <name type="scientific">Elysia marginata</name>
    <dbReference type="NCBI Taxonomy" id="1093978"/>
    <lineage>
        <taxon>Eukaryota</taxon>
        <taxon>Metazoa</taxon>
        <taxon>Spiralia</taxon>
        <taxon>Lophotrochozoa</taxon>
        <taxon>Mollusca</taxon>
        <taxon>Gastropoda</taxon>
        <taxon>Heterobranchia</taxon>
        <taxon>Euthyneura</taxon>
        <taxon>Panpulmonata</taxon>
        <taxon>Sacoglossa</taxon>
        <taxon>Placobranchoidea</taxon>
        <taxon>Plakobranchidae</taxon>
        <taxon>Elysia</taxon>
    </lineage>
</organism>